<sequence length="158" mass="18472">MKSSVAHLHNRKHMRFRGAVQLKRFITNFRKLINPLLNKPRYHQLLFQASLGSFTKCLCSGTYEVRKGCLALYVGREHHRFVVPTQYLSHRIFKALLDISAKEFEFRYSNGIEIACKVETFHYLLFLIENNDPSNQTINIADLLDSEIYVDSCFNNLD</sequence>
<keyword evidence="2" id="KW-1185">Reference proteome</keyword>
<accession>A0ACC2DS33</accession>
<reference evidence="2" key="1">
    <citation type="journal article" date="2024" name="Proc. Natl. Acad. Sci. U.S.A.">
        <title>Extraordinary preservation of gene collinearity over three hundred million years revealed in homosporous lycophytes.</title>
        <authorList>
            <person name="Li C."/>
            <person name="Wickell D."/>
            <person name="Kuo L.Y."/>
            <person name="Chen X."/>
            <person name="Nie B."/>
            <person name="Liao X."/>
            <person name="Peng D."/>
            <person name="Ji J."/>
            <person name="Jenkins J."/>
            <person name="Williams M."/>
            <person name="Shu S."/>
            <person name="Plott C."/>
            <person name="Barry K."/>
            <person name="Rajasekar S."/>
            <person name="Grimwood J."/>
            <person name="Han X."/>
            <person name="Sun S."/>
            <person name="Hou Z."/>
            <person name="He W."/>
            <person name="Dai G."/>
            <person name="Sun C."/>
            <person name="Schmutz J."/>
            <person name="Leebens-Mack J.H."/>
            <person name="Li F.W."/>
            <person name="Wang L."/>
        </authorList>
    </citation>
    <scope>NUCLEOTIDE SEQUENCE [LARGE SCALE GENOMIC DNA]</scope>
    <source>
        <strain evidence="2">cv. PW_Plant_1</strain>
    </source>
</reference>
<dbReference type="Proteomes" id="UP001162992">
    <property type="component" value="Chromosome 5"/>
</dbReference>
<proteinExistence type="predicted"/>
<name>A0ACC2DS33_DIPCM</name>
<evidence type="ECO:0000313" key="1">
    <source>
        <dbReference type="EMBL" id="KAJ7556942.1"/>
    </source>
</evidence>
<gene>
    <name evidence="1" type="ORF">O6H91_05G105400</name>
</gene>
<dbReference type="EMBL" id="CM055096">
    <property type="protein sequence ID" value="KAJ7556942.1"/>
    <property type="molecule type" value="Genomic_DNA"/>
</dbReference>
<comment type="caution">
    <text evidence="1">The sequence shown here is derived from an EMBL/GenBank/DDBJ whole genome shotgun (WGS) entry which is preliminary data.</text>
</comment>
<protein>
    <submittedName>
        <fullName evidence="1">Uncharacterized protein</fullName>
    </submittedName>
</protein>
<evidence type="ECO:0000313" key="2">
    <source>
        <dbReference type="Proteomes" id="UP001162992"/>
    </source>
</evidence>
<organism evidence="1 2">
    <name type="scientific">Diphasiastrum complanatum</name>
    <name type="common">Issler's clubmoss</name>
    <name type="synonym">Lycopodium complanatum</name>
    <dbReference type="NCBI Taxonomy" id="34168"/>
    <lineage>
        <taxon>Eukaryota</taxon>
        <taxon>Viridiplantae</taxon>
        <taxon>Streptophyta</taxon>
        <taxon>Embryophyta</taxon>
        <taxon>Tracheophyta</taxon>
        <taxon>Lycopodiopsida</taxon>
        <taxon>Lycopodiales</taxon>
        <taxon>Lycopodiaceae</taxon>
        <taxon>Lycopodioideae</taxon>
        <taxon>Diphasiastrum</taxon>
    </lineage>
</organism>